<name>A0A2L2TKF9_9HYPO</name>
<dbReference type="EMBL" id="LN649232">
    <property type="protein sequence ID" value="CEI41459.1"/>
    <property type="molecule type" value="Genomic_DNA"/>
</dbReference>
<dbReference type="Proteomes" id="UP000245910">
    <property type="component" value="Chromosome IIII"/>
</dbReference>
<keyword evidence="2" id="KW-1185">Reference proteome</keyword>
<accession>A0A2L2TKF9</accession>
<sequence>MSPFVHHYIVFAQVRVDADAASRDLPVQLVPGIALGIQTRWSWHEELIPTSIDDKVALTKGKPV</sequence>
<evidence type="ECO:0000313" key="2">
    <source>
        <dbReference type="Proteomes" id="UP000245910"/>
    </source>
</evidence>
<dbReference type="AlphaFoldDB" id="A0A2L2TKF9"/>
<protein>
    <submittedName>
        <fullName evidence="1">Uncharacterized protein</fullName>
    </submittedName>
</protein>
<organism evidence="1 2">
    <name type="scientific">Fusarium venenatum</name>
    <dbReference type="NCBI Taxonomy" id="56646"/>
    <lineage>
        <taxon>Eukaryota</taxon>
        <taxon>Fungi</taxon>
        <taxon>Dikarya</taxon>
        <taxon>Ascomycota</taxon>
        <taxon>Pezizomycotina</taxon>
        <taxon>Sordariomycetes</taxon>
        <taxon>Hypocreomycetidae</taxon>
        <taxon>Hypocreales</taxon>
        <taxon>Nectriaceae</taxon>
        <taxon>Fusarium</taxon>
    </lineage>
</organism>
<reference evidence="2" key="1">
    <citation type="submission" date="2014-10" db="EMBL/GenBank/DDBJ databases">
        <authorList>
            <person name="King R."/>
        </authorList>
    </citation>
    <scope>NUCLEOTIDE SEQUENCE [LARGE SCALE GENOMIC DNA]</scope>
    <source>
        <strain evidence="2">A3/5</strain>
    </source>
</reference>
<evidence type="ECO:0000313" key="1">
    <source>
        <dbReference type="EMBL" id="CEI41459.1"/>
    </source>
</evidence>
<proteinExistence type="predicted"/>